<accession>A0ABY8VA94</accession>
<dbReference type="EMBL" id="CP106831">
    <property type="protein sequence ID" value="WIH98541.1"/>
    <property type="molecule type" value="Genomic_DNA"/>
</dbReference>
<protein>
    <recommendedName>
        <fullName evidence="4">Glycosyltransferase RgtA/B/C/D-like domain-containing protein</fullName>
    </recommendedName>
</protein>
<feature type="transmembrane region" description="Helical" evidence="1">
    <location>
        <begin position="204"/>
        <end position="237"/>
    </location>
</feature>
<dbReference type="Proteomes" id="UP001223501">
    <property type="component" value="Chromosome"/>
</dbReference>
<keyword evidence="3" id="KW-1185">Reference proteome</keyword>
<keyword evidence="1" id="KW-1133">Transmembrane helix</keyword>
<feature type="transmembrane region" description="Helical" evidence="1">
    <location>
        <begin position="293"/>
        <end position="314"/>
    </location>
</feature>
<dbReference type="RefSeq" id="WP_284584178.1">
    <property type="nucleotide sequence ID" value="NZ_CP106831.1"/>
</dbReference>
<keyword evidence="1" id="KW-0472">Membrane</keyword>
<feature type="transmembrane region" description="Helical" evidence="1">
    <location>
        <begin position="45"/>
        <end position="70"/>
    </location>
</feature>
<gene>
    <name evidence="2" type="ORF">OBA43_06340</name>
</gene>
<reference evidence="2 3" key="1">
    <citation type="submission" date="2022-09" db="EMBL/GenBank/DDBJ databases">
        <title>Whole genome sequencing analysis of tet(X)-positive Empedobacter falsenii YWS9-3.</title>
        <authorList>
            <person name="Chen C."/>
            <person name="Lv Y.-L."/>
        </authorList>
    </citation>
    <scope>NUCLEOTIDE SEQUENCE [LARGE SCALE GENOMIC DNA]</scope>
    <source>
        <strain evidence="2 3">YWS9-3_T</strain>
    </source>
</reference>
<feature type="transmembrane region" description="Helical" evidence="1">
    <location>
        <begin position="170"/>
        <end position="192"/>
    </location>
</feature>
<name>A0ABY8VA94_9FLAO</name>
<evidence type="ECO:0000313" key="3">
    <source>
        <dbReference type="Proteomes" id="UP001223501"/>
    </source>
</evidence>
<feature type="transmembrane region" description="Helical" evidence="1">
    <location>
        <begin position="350"/>
        <end position="367"/>
    </location>
</feature>
<keyword evidence="1" id="KW-0812">Transmembrane</keyword>
<evidence type="ECO:0000256" key="1">
    <source>
        <dbReference type="SAM" id="Phobius"/>
    </source>
</evidence>
<feature type="transmembrane region" description="Helical" evidence="1">
    <location>
        <begin position="379"/>
        <end position="399"/>
    </location>
</feature>
<sequence length="451" mass="51876">MLENFKSVLKTSPFKIIGLLIIGWIVMVGLNYFLNENHFFTGSRITFPISVVYFSTITFQGVLFSIFFLLTGLFALKNYHHLSILNLFIAYILLIIFGNLAQGSIHQTFLRSFLDTDFQYFHDVVKIKNGYTFISNYNEIQDTLTMHAKTHPPFAVWVQYIIYKIFNESVLGLAIGMSILSLCSFFPLVKIIDFFKIENSKRNILLLIFALIPAVNIYSIVSIDAVFLFFSLIFLYGMLIISRSNSINIKGILLAFIGFSLANSISFSGTFFACVAAILSIYQLIIEKNKYTIINFIIVGILFLFYILLLQLILDYNHIEAFFNASKLENPNGFRGFHQPIVYLFTRLENISEILLFLSFGFFAYLFTPKVFNLKKNEINFYLPIIAFLSLMLMFLTGAYGTGETARACLYLYPYILLLLINVKEVNVLKNIAYIALLQTFVMQLIGDYFW</sequence>
<proteinExistence type="predicted"/>
<feature type="transmembrane region" description="Helical" evidence="1">
    <location>
        <begin position="252"/>
        <end position="281"/>
    </location>
</feature>
<feature type="transmembrane region" description="Helical" evidence="1">
    <location>
        <begin position="82"/>
        <end position="101"/>
    </location>
</feature>
<evidence type="ECO:0000313" key="2">
    <source>
        <dbReference type="EMBL" id="WIH98541.1"/>
    </source>
</evidence>
<evidence type="ECO:0008006" key="4">
    <source>
        <dbReference type="Google" id="ProtNLM"/>
    </source>
</evidence>
<feature type="transmembrane region" description="Helical" evidence="1">
    <location>
        <begin position="12"/>
        <end position="33"/>
    </location>
</feature>
<organism evidence="2 3">
    <name type="scientific">Empedobacter falsenii</name>
    <dbReference type="NCBI Taxonomy" id="343874"/>
    <lineage>
        <taxon>Bacteria</taxon>
        <taxon>Pseudomonadati</taxon>
        <taxon>Bacteroidota</taxon>
        <taxon>Flavobacteriia</taxon>
        <taxon>Flavobacteriales</taxon>
        <taxon>Weeksellaceae</taxon>
        <taxon>Empedobacter</taxon>
    </lineage>
</organism>